<dbReference type="Pfam" id="PF00089">
    <property type="entry name" value="Trypsin"/>
    <property type="match status" value="2"/>
</dbReference>
<evidence type="ECO:0000256" key="5">
    <source>
        <dbReference type="ARBA" id="ARBA00023157"/>
    </source>
</evidence>
<keyword evidence="4" id="KW-0720">Serine protease</keyword>
<accession>A0A8V5HBE5</accession>
<dbReference type="SMART" id="SM00020">
    <property type="entry name" value="Tryp_SPc"/>
    <property type="match status" value="1"/>
</dbReference>
<dbReference type="Proteomes" id="UP000694405">
    <property type="component" value="Chromosome 26"/>
</dbReference>
<protein>
    <submittedName>
        <fullName evidence="6">Uncharacterized protein</fullName>
    </submittedName>
</protein>
<dbReference type="InterPro" id="IPR033116">
    <property type="entry name" value="TRYPSIN_SER"/>
</dbReference>
<evidence type="ECO:0000313" key="7">
    <source>
        <dbReference type="Proteomes" id="UP000694405"/>
    </source>
</evidence>
<dbReference type="InterPro" id="IPR043504">
    <property type="entry name" value="Peptidase_S1_PA_chymotrypsin"/>
</dbReference>
<keyword evidence="2" id="KW-0645">Protease</keyword>
<dbReference type="PROSITE" id="PS50240">
    <property type="entry name" value="TRYPSIN_DOM"/>
    <property type="match status" value="1"/>
</dbReference>
<evidence type="ECO:0000256" key="1">
    <source>
        <dbReference type="ARBA" id="ARBA00009228"/>
    </source>
</evidence>
<dbReference type="CDD" id="cd00190">
    <property type="entry name" value="Tryp_SPc"/>
    <property type="match status" value="1"/>
</dbReference>
<dbReference type="InterPro" id="IPR001314">
    <property type="entry name" value="Peptidase_S1A"/>
</dbReference>
<organism evidence="6 7">
    <name type="scientific">Melopsittacus undulatus</name>
    <name type="common">Budgerigar</name>
    <name type="synonym">Psittacus undulatus</name>
    <dbReference type="NCBI Taxonomy" id="13146"/>
    <lineage>
        <taxon>Eukaryota</taxon>
        <taxon>Metazoa</taxon>
        <taxon>Chordata</taxon>
        <taxon>Craniata</taxon>
        <taxon>Vertebrata</taxon>
        <taxon>Euteleostomi</taxon>
        <taxon>Archelosauria</taxon>
        <taxon>Archosauria</taxon>
        <taxon>Dinosauria</taxon>
        <taxon>Saurischia</taxon>
        <taxon>Theropoda</taxon>
        <taxon>Coelurosauria</taxon>
        <taxon>Aves</taxon>
        <taxon>Neognathae</taxon>
        <taxon>Neoaves</taxon>
        <taxon>Telluraves</taxon>
        <taxon>Australaves</taxon>
        <taxon>Psittaciformes</taxon>
        <taxon>Psittaculidae</taxon>
        <taxon>Melopsittacus</taxon>
    </lineage>
</organism>
<reference evidence="6" key="1">
    <citation type="submission" date="2020-03" db="EMBL/GenBank/DDBJ databases">
        <title>Melopsittacus undulatus (budgerigar) genome, bMelUnd1, maternal haplotype with Z.</title>
        <authorList>
            <person name="Gedman G."/>
            <person name="Mountcastle J."/>
            <person name="Haase B."/>
            <person name="Formenti G."/>
            <person name="Wright T."/>
            <person name="Apodaca J."/>
            <person name="Pelan S."/>
            <person name="Chow W."/>
            <person name="Rhie A."/>
            <person name="Howe K."/>
            <person name="Fedrigo O."/>
            <person name="Jarvis E.D."/>
        </authorList>
    </citation>
    <scope>NUCLEOTIDE SEQUENCE [LARGE SCALE GENOMIC DNA]</scope>
</reference>
<dbReference type="PRINTS" id="PR00722">
    <property type="entry name" value="CHYMOTRYPSIN"/>
</dbReference>
<dbReference type="InterPro" id="IPR001254">
    <property type="entry name" value="Trypsin_dom"/>
</dbReference>
<dbReference type="Ensembl" id="ENSMUNT00000030660.1">
    <property type="protein sequence ID" value="ENSMUNP00000029896.1"/>
    <property type="gene ID" value="ENSMUNG00000021583.1"/>
</dbReference>
<dbReference type="GO" id="GO:0006508">
    <property type="term" value="P:proteolysis"/>
    <property type="evidence" value="ECO:0007669"/>
    <property type="project" value="UniProtKB-KW"/>
</dbReference>
<dbReference type="PROSITE" id="PS00135">
    <property type="entry name" value="TRYPSIN_SER"/>
    <property type="match status" value="1"/>
</dbReference>
<dbReference type="SUPFAM" id="SSF50494">
    <property type="entry name" value="Trypsin-like serine proteases"/>
    <property type="match status" value="1"/>
</dbReference>
<evidence type="ECO:0000256" key="2">
    <source>
        <dbReference type="ARBA" id="ARBA00022670"/>
    </source>
</evidence>
<sequence>MGILWVLYGILWVLYGVLWVLYGVLWVLYGVLWVLYGAPHRGSRILGGSPCPIGGHGGVVLLMHFGSAYCGGALLGPQWVLSAAHCAARSGLWVLGGRGLHHPPWLHHPPRHQLQHQHHLNGASPSPPALETYPDTIQCLNVSVVSNTDCVSAYGPQVTEDMVCAGGDTEGKDSCQGDSGGPLICDGVLQGIVSWGDHPCGQMGRPGVYTRVYNYVPWILENMGEN</sequence>
<dbReference type="GO" id="GO:0004252">
    <property type="term" value="F:serine-type endopeptidase activity"/>
    <property type="evidence" value="ECO:0007669"/>
    <property type="project" value="InterPro"/>
</dbReference>
<dbReference type="PANTHER" id="PTHR24271:SF47">
    <property type="entry name" value="KALLIKREIN-1"/>
    <property type="match status" value="1"/>
</dbReference>
<dbReference type="InterPro" id="IPR009003">
    <property type="entry name" value="Peptidase_S1_PA"/>
</dbReference>
<reference evidence="6" key="3">
    <citation type="submission" date="2025-09" db="UniProtKB">
        <authorList>
            <consortium name="Ensembl"/>
        </authorList>
    </citation>
    <scope>IDENTIFICATION</scope>
</reference>
<dbReference type="FunFam" id="2.40.10.10:FF:000010">
    <property type="entry name" value="Kallikrein related peptidase 11"/>
    <property type="match status" value="1"/>
</dbReference>
<dbReference type="Gene3D" id="2.40.10.10">
    <property type="entry name" value="Trypsin-like serine proteases"/>
    <property type="match status" value="2"/>
</dbReference>
<name>A0A8V5HBE5_MELUD</name>
<dbReference type="AlphaFoldDB" id="A0A8V5HBE5"/>
<comment type="similarity">
    <text evidence="1">Belongs to the peptidase S1 family. Snake venom subfamily.</text>
</comment>
<evidence type="ECO:0000256" key="4">
    <source>
        <dbReference type="ARBA" id="ARBA00022825"/>
    </source>
</evidence>
<dbReference type="PROSITE" id="PS00134">
    <property type="entry name" value="TRYPSIN_HIS"/>
    <property type="match status" value="1"/>
</dbReference>
<evidence type="ECO:0000313" key="6">
    <source>
        <dbReference type="Ensembl" id="ENSMUNP00000029896.1"/>
    </source>
</evidence>
<keyword evidence="7" id="KW-1185">Reference proteome</keyword>
<proteinExistence type="inferred from homology"/>
<dbReference type="InterPro" id="IPR018114">
    <property type="entry name" value="TRYPSIN_HIS"/>
</dbReference>
<reference evidence="6" key="2">
    <citation type="submission" date="2025-08" db="UniProtKB">
        <authorList>
            <consortium name="Ensembl"/>
        </authorList>
    </citation>
    <scope>IDENTIFICATION</scope>
</reference>
<dbReference type="PANTHER" id="PTHR24271">
    <property type="entry name" value="KALLIKREIN-RELATED"/>
    <property type="match status" value="1"/>
</dbReference>
<keyword evidence="5" id="KW-1015">Disulfide bond</keyword>
<evidence type="ECO:0000256" key="3">
    <source>
        <dbReference type="ARBA" id="ARBA00022801"/>
    </source>
</evidence>
<keyword evidence="3" id="KW-0378">Hydrolase</keyword>